<keyword evidence="3" id="KW-0804">Transcription</keyword>
<keyword evidence="1" id="KW-0805">Transcription regulation</keyword>
<reference evidence="5" key="1">
    <citation type="submission" date="2020-09" db="EMBL/GenBank/DDBJ databases">
        <title>A novel bacterium of genus Paenibacillus, isolated from South China Sea.</title>
        <authorList>
            <person name="Huang H."/>
            <person name="Mo K."/>
            <person name="Hu Y."/>
        </authorList>
    </citation>
    <scope>NUCLEOTIDE SEQUENCE</scope>
    <source>
        <strain evidence="5">IB182363</strain>
    </source>
</reference>
<evidence type="ECO:0000313" key="6">
    <source>
        <dbReference type="Proteomes" id="UP000639396"/>
    </source>
</evidence>
<dbReference type="PANTHER" id="PTHR43280">
    <property type="entry name" value="ARAC-FAMILY TRANSCRIPTIONAL REGULATOR"/>
    <property type="match status" value="1"/>
</dbReference>
<dbReference type="GO" id="GO:0003700">
    <property type="term" value="F:DNA-binding transcription factor activity"/>
    <property type="evidence" value="ECO:0007669"/>
    <property type="project" value="InterPro"/>
</dbReference>
<dbReference type="Pfam" id="PF12833">
    <property type="entry name" value="HTH_18"/>
    <property type="match status" value="1"/>
</dbReference>
<organism evidence="5 6">
    <name type="scientific">Paenibacillus oceani</name>
    <dbReference type="NCBI Taxonomy" id="2772510"/>
    <lineage>
        <taxon>Bacteria</taxon>
        <taxon>Bacillati</taxon>
        <taxon>Bacillota</taxon>
        <taxon>Bacilli</taxon>
        <taxon>Bacillales</taxon>
        <taxon>Paenibacillaceae</taxon>
        <taxon>Paenibacillus</taxon>
    </lineage>
</organism>
<evidence type="ECO:0000313" key="5">
    <source>
        <dbReference type="EMBL" id="MBD2863875.1"/>
    </source>
</evidence>
<dbReference type="Pfam" id="PF02311">
    <property type="entry name" value="AraC_binding"/>
    <property type="match status" value="1"/>
</dbReference>
<dbReference type="InterPro" id="IPR014710">
    <property type="entry name" value="RmlC-like_jellyroll"/>
</dbReference>
<evidence type="ECO:0000256" key="2">
    <source>
        <dbReference type="ARBA" id="ARBA00023125"/>
    </source>
</evidence>
<accession>A0A927CDL8</accession>
<keyword evidence="2" id="KW-0238">DNA-binding</keyword>
<feature type="domain" description="HTH araC/xylS-type" evidence="4">
    <location>
        <begin position="177"/>
        <end position="275"/>
    </location>
</feature>
<evidence type="ECO:0000256" key="3">
    <source>
        <dbReference type="ARBA" id="ARBA00023163"/>
    </source>
</evidence>
<dbReference type="InterPro" id="IPR003313">
    <property type="entry name" value="AraC-bd"/>
</dbReference>
<dbReference type="PANTHER" id="PTHR43280:SF28">
    <property type="entry name" value="HTH-TYPE TRANSCRIPTIONAL ACTIVATOR RHAS"/>
    <property type="match status" value="1"/>
</dbReference>
<dbReference type="InterPro" id="IPR018060">
    <property type="entry name" value="HTH_AraC"/>
</dbReference>
<name>A0A927CDL8_9BACL</name>
<dbReference type="InterPro" id="IPR018062">
    <property type="entry name" value="HTH_AraC-typ_CS"/>
</dbReference>
<comment type="caution">
    <text evidence="5">The sequence shown here is derived from an EMBL/GenBank/DDBJ whole genome shotgun (WGS) entry which is preliminary data.</text>
</comment>
<dbReference type="InterPro" id="IPR009057">
    <property type="entry name" value="Homeodomain-like_sf"/>
</dbReference>
<dbReference type="PROSITE" id="PS00041">
    <property type="entry name" value="HTH_ARAC_FAMILY_1"/>
    <property type="match status" value="1"/>
</dbReference>
<dbReference type="AlphaFoldDB" id="A0A927CDL8"/>
<dbReference type="SUPFAM" id="SSF51215">
    <property type="entry name" value="Regulatory protein AraC"/>
    <property type="match status" value="1"/>
</dbReference>
<dbReference type="InterPro" id="IPR037923">
    <property type="entry name" value="HTH-like"/>
</dbReference>
<dbReference type="SMART" id="SM00342">
    <property type="entry name" value="HTH_ARAC"/>
    <property type="match status" value="1"/>
</dbReference>
<keyword evidence="6" id="KW-1185">Reference proteome</keyword>
<dbReference type="Gene3D" id="1.10.10.60">
    <property type="entry name" value="Homeodomain-like"/>
    <property type="match status" value="2"/>
</dbReference>
<dbReference type="SUPFAM" id="SSF46689">
    <property type="entry name" value="Homeodomain-like"/>
    <property type="match status" value="2"/>
</dbReference>
<dbReference type="EMBL" id="JACXJA010000024">
    <property type="protein sequence ID" value="MBD2863875.1"/>
    <property type="molecule type" value="Genomic_DNA"/>
</dbReference>
<protein>
    <submittedName>
        <fullName evidence="5">Helix-turn-helix transcriptional regulator</fullName>
    </submittedName>
</protein>
<gene>
    <name evidence="5" type="ORF">IDH45_17950</name>
</gene>
<sequence>MKGAAQVREPFYIHQNKISGHHSMPTNHFHEPYEIYYLMSGERNYFIKDNTYRVRKGDVVFIDQNELHKTADVGVPNHERMLINFNKRFLDTFNEPLLFEPFRRKIRRLSLNLQEREWIERLLQDMLREDTEELPGSETCLQAQLATLLLWCGRKLDRQEQEREPYEHESPAHKKMSEIVEYINETYASPLSLESVAKAHYVSPYHLSRTFKKITGFSFVEYVNTVRIREAQRQLRETGLKVTRIAENVGYENIGHFGRVFKELTRTNPLDYRKSARPDGS</sequence>
<dbReference type="Proteomes" id="UP000639396">
    <property type="component" value="Unassembled WGS sequence"/>
</dbReference>
<evidence type="ECO:0000259" key="4">
    <source>
        <dbReference type="PROSITE" id="PS01124"/>
    </source>
</evidence>
<dbReference type="GO" id="GO:0043565">
    <property type="term" value="F:sequence-specific DNA binding"/>
    <property type="evidence" value="ECO:0007669"/>
    <property type="project" value="InterPro"/>
</dbReference>
<proteinExistence type="predicted"/>
<dbReference type="PROSITE" id="PS01124">
    <property type="entry name" value="HTH_ARAC_FAMILY_2"/>
    <property type="match status" value="1"/>
</dbReference>
<evidence type="ECO:0000256" key="1">
    <source>
        <dbReference type="ARBA" id="ARBA00023015"/>
    </source>
</evidence>
<dbReference type="Gene3D" id="2.60.120.10">
    <property type="entry name" value="Jelly Rolls"/>
    <property type="match status" value="1"/>
</dbReference>